<dbReference type="Pfam" id="PF01925">
    <property type="entry name" value="TauE"/>
    <property type="match status" value="1"/>
</dbReference>
<comment type="caution">
    <text evidence="7">The sequence shown here is derived from an EMBL/GenBank/DDBJ whole genome shotgun (WGS) entry which is preliminary data.</text>
</comment>
<dbReference type="PANTHER" id="PTHR43701:SF2">
    <property type="entry name" value="MEMBRANE TRANSPORTER PROTEIN YJNA-RELATED"/>
    <property type="match status" value="1"/>
</dbReference>
<dbReference type="PANTHER" id="PTHR43701">
    <property type="entry name" value="MEMBRANE TRANSPORTER PROTEIN MJ0441-RELATED"/>
    <property type="match status" value="1"/>
</dbReference>
<evidence type="ECO:0000256" key="6">
    <source>
        <dbReference type="RuleBase" id="RU363041"/>
    </source>
</evidence>
<protein>
    <recommendedName>
        <fullName evidence="6">Probable membrane transporter protein</fullName>
    </recommendedName>
</protein>
<evidence type="ECO:0000256" key="1">
    <source>
        <dbReference type="ARBA" id="ARBA00004141"/>
    </source>
</evidence>
<keyword evidence="6" id="KW-1003">Cell membrane</keyword>
<dbReference type="InterPro" id="IPR002781">
    <property type="entry name" value="TM_pro_TauE-like"/>
</dbReference>
<comment type="subcellular location">
    <subcellularLocation>
        <location evidence="6">Cell membrane</location>
        <topology evidence="6">Multi-pass membrane protein</topology>
    </subcellularLocation>
    <subcellularLocation>
        <location evidence="1">Membrane</location>
        <topology evidence="1">Multi-pass membrane protein</topology>
    </subcellularLocation>
</comment>
<feature type="transmembrane region" description="Helical" evidence="6">
    <location>
        <begin position="69"/>
        <end position="89"/>
    </location>
</feature>
<dbReference type="EMBL" id="MCHY01000008">
    <property type="protein sequence ID" value="RKD24402.1"/>
    <property type="molecule type" value="Genomic_DNA"/>
</dbReference>
<dbReference type="RefSeq" id="WP_120189701.1">
    <property type="nucleotide sequence ID" value="NZ_MCHY01000008.1"/>
</dbReference>
<evidence type="ECO:0000256" key="3">
    <source>
        <dbReference type="ARBA" id="ARBA00022692"/>
    </source>
</evidence>
<feature type="transmembrane region" description="Helical" evidence="6">
    <location>
        <begin position="226"/>
        <end position="249"/>
    </location>
</feature>
<keyword evidence="4 6" id="KW-1133">Transmembrane helix</keyword>
<keyword evidence="8" id="KW-1185">Reference proteome</keyword>
<name>A0A419SK96_9BACL</name>
<feature type="transmembrane region" description="Helical" evidence="6">
    <location>
        <begin position="95"/>
        <end position="113"/>
    </location>
</feature>
<evidence type="ECO:0000313" key="8">
    <source>
        <dbReference type="Proteomes" id="UP000284219"/>
    </source>
</evidence>
<feature type="transmembrane region" description="Helical" evidence="6">
    <location>
        <begin position="195"/>
        <end position="214"/>
    </location>
</feature>
<dbReference type="AlphaFoldDB" id="A0A419SK96"/>
<dbReference type="OrthoDB" id="5457526at2"/>
<dbReference type="GO" id="GO:0005886">
    <property type="term" value="C:plasma membrane"/>
    <property type="evidence" value="ECO:0007669"/>
    <property type="project" value="UniProtKB-SubCell"/>
</dbReference>
<accession>A0A419SK96</accession>
<gene>
    <name evidence="7" type="ORF">BEP19_08405</name>
</gene>
<evidence type="ECO:0000256" key="2">
    <source>
        <dbReference type="ARBA" id="ARBA00009142"/>
    </source>
</evidence>
<evidence type="ECO:0000313" key="7">
    <source>
        <dbReference type="EMBL" id="RKD24402.1"/>
    </source>
</evidence>
<feature type="transmembrane region" description="Helical" evidence="6">
    <location>
        <begin position="168"/>
        <end position="188"/>
    </location>
</feature>
<keyword evidence="5 6" id="KW-0472">Membrane</keyword>
<organism evidence="7 8">
    <name type="scientific">Ammoniphilus oxalaticus</name>
    <dbReference type="NCBI Taxonomy" id="66863"/>
    <lineage>
        <taxon>Bacteria</taxon>
        <taxon>Bacillati</taxon>
        <taxon>Bacillota</taxon>
        <taxon>Bacilli</taxon>
        <taxon>Bacillales</taxon>
        <taxon>Paenibacillaceae</taxon>
        <taxon>Aneurinibacillus group</taxon>
        <taxon>Ammoniphilus</taxon>
    </lineage>
</organism>
<dbReference type="InterPro" id="IPR051598">
    <property type="entry name" value="TSUP/Inactive_protease-like"/>
</dbReference>
<feature type="transmembrane region" description="Helical" evidence="6">
    <location>
        <begin position="134"/>
        <end position="156"/>
    </location>
</feature>
<proteinExistence type="inferred from homology"/>
<evidence type="ECO:0000256" key="4">
    <source>
        <dbReference type="ARBA" id="ARBA00022989"/>
    </source>
</evidence>
<sequence length="250" mass="26221">MTIFITMLLLGGLLGFVGAGGSGFIIAVLVTFFSIQIHVALATAMAAMFLTMATGAFSHFKQGNMDFKTGALIGLFGSVGSYLGTQVAHLIPEQALTSLTATMLIVSSGLIWYRTRAQQANKKSDGIDHIGLKIVGIGLVTGGMSGTFGIGSTPFIQLALISIMKKSLRVVAGTTMLIILPVAFFAAVGYSQSGYLDWTLLLKVISGTMIGSYIGAKFTNKAPLPLLRGAMISTPLTSGVLLFIQLIFLS</sequence>
<keyword evidence="3 6" id="KW-0812">Transmembrane</keyword>
<feature type="transmembrane region" description="Helical" evidence="6">
    <location>
        <begin position="37"/>
        <end position="57"/>
    </location>
</feature>
<comment type="similarity">
    <text evidence="2 6">Belongs to the 4-toluene sulfonate uptake permease (TSUP) (TC 2.A.102) family.</text>
</comment>
<reference evidence="7 8" key="1">
    <citation type="submission" date="2016-08" db="EMBL/GenBank/DDBJ databases">
        <title>Novel Firmicute Genomes.</title>
        <authorList>
            <person name="Poppleton D.I."/>
            <person name="Gribaldo S."/>
        </authorList>
    </citation>
    <scope>NUCLEOTIDE SEQUENCE [LARGE SCALE GENOMIC DNA]</scope>
    <source>
        <strain evidence="7 8">RAOx-1</strain>
    </source>
</reference>
<evidence type="ECO:0000256" key="5">
    <source>
        <dbReference type="ARBA" id="ARBA00023136"/>
    </source>
</evidence>
<dbReference type="Proteomes" id="UP000284219">
    <property type="component" value="Unassembled WGS sequence"/>
</dbReference>